<dbReference type="SFLD" id="SFLDS00001">
    <property type="entry name" value="Enolase"/>
    <property type="match status" value="1"/>
</dbReference>
<dbReference type="EMBL" id="NRGR01000005">
    <property type="protein sequence ID" value="PCC40776.1"/>
    <property type="molecule type" value="Genomic_DNA"/>
</dbReference>
<dbReference type="InterPro" id="IPR034593">
    <property type="entry name" value="DgoD-like"/>
</dbReference>
<protein>
    <submittedName>
        <fullName evidence="2">Mandelate racemase</fullName>
    </submittedName>
</protein>
<accession>A0A2A3YN48</accession>
<evidence type="ECO:0000313" key="2">
    <source>
        <dbReference type="EMBL" id="PCC40776.1"/>
    </source>
</evidence>
<proteinExistence type="predicted"/>
<organism evidence="2 3">
    <name type="scientific">Brachybacterium alimentarium</name>
    <dbReference type="NCBI Taxonomy" id="47845"/>
    <lineage>
        <taxon>Bacteria</taxon>
        <taxon>Bacillati</taxon>
        <taxon>Actinomycetota</taxon>
        <taxon>Actinomycetes</taxon>
        <taxon>Micrococcales</taxon>
        <taxon>Dermabacteraceae</taxon>
        <taxon>Brachybacterium</taxon>
    </lineage>
</organism>
<sequence length="368" mass="39349">MSTAALPADALSGHRITSVDSAPLRSRYPRTIGRNARLGAHGDGPEALAITVRTDTGVSGWGIYEGPEPDLGACIGLPLEEIFDPAVGVIAPRALPLDIALHDLAATILGIPVHRMLGGHGALAVDCYSGAIYFDDLDPEQDPRGTAGVLASCAADWEAGYRAFKLKIGRGNRWMPVVAGFDRDLEVLQAVRTAYPGARLMVDMNDGYSPEQTVRFLDTAQEWDLFWIEEPFAEHRSGLALVREHLTRNGSEVLVADGEFEPDVGLVLDLAREGLLDVLLMDVLSFGFTAWRRLMPTVHEIGAVASPHAWGHPLKTLYAAQLAAGLGNIDVVESVPGTTDGVDASAYRLQDGRITLPATPGFALELSG</sequence>
<dbReference type="InterPro" id="IPR029017">
    <property type="entry name" value="Enolase-like_N"/>
</dbReference>
<comment type="caution">
    <text evidence="2">The sequence shown here is derived from an EMBL/GenBank/DDBJ whole genome shotgun (WGS) entry which is preliminary data.</text>
</comment>
<dbReference type="InterPro" id="IPR029065">
    <property type="entry name" value="Enolase_C-like"/>
</dbReference>
<dbReference type="PANTHER" id="PTHR48080:SF2">
    <property type="entry name" value="D-GALACTONATE DEHYDRATASE"/>
    <property type="match status" value="1"/>
</dbReference>
<dbReference type="SUPFAM" id="SSF54826">
    <property type="entry name" value="Enolase N-terminal domain-like"/>
    <property type="match status" value="1"/>
</dbReference>
<name>A0A2A3YN48_9MICO</name>
<dbReference type="OrthoDB" id="9774531at2"/>
<dbReference type="RefSeq" id="WP_096196513.1">
    <property type="nucleotide sequence ID" value="NZ_JBQQNQ010000015.1"/>
</dbReference>
<feature type="domain" description="Mandelate racemase/muconate lactonizing enzyme C-terminal" evidence="1">
    <location>
        <begin position="146"/>
        <end position="249"/>
    </location>
</feature>
<dbReference type="InterPro" id="IPR036849">
    <property type="entry name" value="Enolase-like_C_sf"/>
</dbReference>
<evidence type="ECO:0000313" key="3">
    <source>
        <dbReference type="Proteomes" id="UP000218598"/>
    </source>
</evidence>
<dbReference type="InterPro" id="IPR013342">
    <property type="entry name" value="Mandelate_racemase_C"/>
</dbReference>
<dbReference type="Gene3D" id="3.20.20.120">
    <property type="entry name" value="Enolase-like C-terminal domain"/>
    <property type="match status" value="1"/>
</dbReference>
<dbReference type="Gene3D" id="3.30.390.10">
    <property type="entry name" value="Enolase-like, N-terminal domain"/>
    <property type="match status" value="1"/>
</dbReference>
<reference evidence="2 3" key="1">
    <citation type="journal article" date="2017" name="Elife">
        <title>Extensive horizontal gene transfer in cheese-associated bacteria.</title>
        <authorList>
            <person name="Bonham K.S."/>
            <person name="Wolfe B.E."/>
            <person name="Dutton R.J."/>
        </authorList>
    </citation>
    <scope>NUCLEOTIDE SEQUENCE [LARGE SCALE GENOMIC DNA]</scope>
    <source>
        <strain evidence="2 3">341_9</strain>
    </source>
</reference>
<gene>
    <name evidence="2" type="ORF">CIK66_03160</name>
</gene>
<keyword evidence="3" id="KW-1185">Reference proteome</keyword>
<dbReference type="Pfam" id="PF13378">
    <property type="entry name" value="MR_MLE_C"/>
    <property type="match status" value="1"/>
</dbReference>
<dbReference type="SMART" id="SM00922">
    <property type="entry name" value="MR_MLE"/>
    <property type="match status" value="1"/>
</dbReference>
<dbReference type="Proteomes" id="UP000218598">
    <property type="component" value="Unassembled WGS sequence"/>
</dbReference>
<dbReference type="SUPFAM" id="SSF51604">
    <property type="entry name" value="Enolase C-terminal domain-like"/>
    <property type="match status" value="1"/>
</dbReference>
<evidence type="ECO:0000259" key="1">
    <source>
        <dbReference type="SMART" id="SM00922"/>
    </source>
</evidence>
<dbReference type="PANTHER" id="PTHR48080">
    <property type="entry name" value="D-GALACTONATE DEHYDRATASE-RELATED"/>
    <property type="match status" value="1"/>
</dbReference>
<dbReference type="AlphaFoldDB" id="A0A2A3YN48"/>